<organism evidence="3 4">
    <name type="scientific">Elysia marginata</name>
    <dbReference type="NCBI Taxonomy" id="1093978"/>
    <lineage>
        <taxon>Eukaryota</taxon>
        <taxon>Metazoa</taxon>
        <taxon>Spiralia</taxon>
        <taxon>Lophotrochozoa</taxon>
        <taxon>Mollusca</taxon>
        <taxon>Gastropoda</taxon>
        <taxon>Heterobranchia</taxon>
        <taxon>Euthyneura</taxon>
        <taxon>Panpulmonata</taxon>
        <taxon>Sacoglossa</taxon>
        <taxon>Placobranchoidea</taxon>
        <taxon>Plakobranchidae</taxon>
        <taxon>Elysia</taxon>
    </lineage>
</organism>
<feature type="compositionally biased region" description="Basic and acidic residues" evidence="1">
    <location>
        <begin position="265"/>
        <end position="275"/>
    </location>
</feature>
<reference evidence="3 4" key="1">
    <citation type="journal article" date="2021" name="Elife">
        <title>Chloroplast acquisition without the gene transfer in kleptoplastic sea slugs, Plakobranchus ocellatus.</title>
        <authorList>
            <person name="Maeda T."/>
            <person name="Takahashi S."/>
            <person name="Yoshida T."/>
            <person name="Shimamura S."/>
            <person name="Takaki Y."/>
            <person name="Nagai Y."/>
            <person name="Toyoda A."/>
            <person name="Suzuki Y."/>
            <person name="Arimoto A."/>
            <person name="Ishii H."/>
            <person name="Satoh N."/>
            <person name="Nishiyama T."/>
            <person name="Hasebe M."/>
            <person name="Maruyama T."/>
            <person name="Minagawa J."/>
            <person name="Obokata J."/>
            <person name="Shigenobu S."/>
        </authorList>
    </citation>
    <scope>NUCLEOTIDE SEQUENCE [LARGE SCALE GENOMIC DNA]</scope>
</reference>
<dbReference type="Gene3D" id="3.30.950.30">
    <property type="entry name" value="Schlafen, AAA domain"/>
    <property type="match status" value="1"/>
</dbReference>
<protein>
    <submittedName>
        <fullName evidence="3">Schlafen-like protein 1</fullName>
    </submittedName>
</protein>
<feature type="compositionally biased region" description="Polar residues" evidence="1">
    <location>
        <begin position="315"/>
        <end position="331"/>
    </location>
</feature>
<feature type="compositionally biased region" description="Polar residues" evidence="1">
    <location>
        <begin position="173"/>
        <end position="185"/>
    </location>
</feature>
<evidence type="ECO:0000259" key="2">
    <source>
        <dbReference type="Pfam" id="PF04326"/>
    </source>
</evidence>
<evidence type="ECO:0000313" key="3">
    <source>
        <dbReference type="EMBL" id="GFR95762.1"/>
    </source>
</evidence>
<feature type="region of interest" description="Disordered" evidence="1">
    <location>
        <begin position="243"/>
        <end position="283"/>
    </location>
</feature>
<feature type="region of interest" description="Disordered" evidence="1">
    <location>
        <begin position="117"/>
        <end position="138"/>
    </location>
</feature>
<dbReference type="InterPro" id="IPR038461">
    <property type="entry name" value="Schlafen_AlbA_2_dom_sf"/>
</dbReference>
<feature type="compositionally biased region" description="Polar residues" evidence="1">
    <location>
        <begin position="245"/>
        <end position="258"/>
    </location>
</feature>
<dbReference type="InterPro" id="IPR029684">
    <property type="entry name" value="Schlafen"/>
</dbReference>
<dbReference type="EMBL" id="BMAT01005554">
    <property type="protein sequence ID" value="GFR95762.1"/>
    <property type="molecule type" value="Genomic_DNA"/>
</dbReference>
<feature type="domain" description="Schlafen AlbA-2" evidence="2">
    <location>
        <begin position="381"/>
        <end position="510"/>
    </location>
</feature>
<keyword evidence="4" id="KW-1185">Reference proteome</keyword>
<feature type="region of interest" description="Disordered" evidence="1">
    <location>
        <begin position="315"/>
        <end position="341"/>
    </location>
</feature>
<gene>
    <name evidence="3" type="ORF">ElyMa_002702600</name>
</gene>
<feature type="compositionally biased region" description="Basic and acidic residues" evidence="1">
    <location>
        <begin position="186"/>
        <end position="202"/>
    </location>
</feature>
<proteinExistence type="predicted"/>
<comment type="caution">
    <text evidence="3">The sequence shown here is derived from an EMBL/GenBank/DDBJ whole genome shotgun (WGS) entry which is preliminary data.</text>
</comment>
<dbReference type="PANTHER" id="PTHR12155:SF41">
    <property type="entry name" value="SCHLAFEN ALBA-2 DOMAIN-CONTAINING PROTEIN"/>
    <property type="match status" value="1"/>
</dbReference>
<accession>A0AAV4HEB2</accession>
<dbReference type="AlphaFoldDB" id="A0AAV4HEB2"/>
<name>A0AAV4HEB2_9GAST</name>
<dbReference type="PANTHER" id="PTHR12155">
    <property type="entry name" value="SCHLAFEN"/>
    <property type="match status" value="1"/>
</dbReference>
<evidence type="ECO:0000313" key="4">
    <source>
        <dbReference type="Proteomes" id="UP000762676"/>
    </source>
</evidence>
<sequence length="531" mass="59420">MAESSVKSVSSKVTRKISKVRGVNIKPLLVDRSADEMVKSLFRLFYCLGVKSADICQITVSQYEGVASVVVRTTDCENYLMAIFRDPASIMNLFDLRRITKDPRKVIATRLATKNKSSQEAPVLTDSKEGTPAPENNKLEVVKDGKDEKPINLKGALDISSILTKQDEEATETNKSQTSSMSFSQHEFEHLDSEEDPPKKNRRYSEIATSTTDFAKCAKKIHSDANEESQQFSNLEDIKEKKRVYQSNTCEKSKPFSNTEDEKEEGSLQKEKDSGDASEVQVPNEAAEVKIKEGRICENNVISLNFSAVLKKSQNRTVMDSSEPHSSQKASRSQEKAEDLPVDSWQQDVIKLHVKTSTPTVTACGCPETVFYHYQQHIGTETRHAEFKRGGAVFEQTEFRWMIGKYMCGFLNSEGGTIYFGVSDDGKVLGINVDATLEDVVRQDVNFAAQSLIEPRVASSEYSVNFAGVMKPNGQLEQGLKVLEVCVKPRRPPKHGRYSCGDCVYIKRDGSLQCVERNKQGHREGAHPQRR</sequence>
<dbReference type="Pfam" id="PF04326">
    <property type="entry name" value="SLFN_AlbA_2"/>
    <property type="match status" value="1"/>
</dbReference>
<feature type="region of interest" description="Disordered" evidence="1">
    <location>
        <begin position="164"/>
        <end position="202"/>
    </location>
</feature>
<evidence type="ECO:0000256" key="1">
    <source>
        <dbReference type="SAM" id="MobiDB-lite"/>
    </source>
</evidence>
<dbReference type="Proteomes" id="UP000762676">
    <property type="component" value="Unassembled WGS sequence"/>
</dbReference>
<dbReference type="InterPro" id="IPR007421">
    <property type="entry name" value="Schlafen_AlbA_2_dom"/>
</dbReference>